<name>A0A521C7E9_9FLAO</name>
<protein>
    <submittedName>
        <fullName evidence="1">Uncharacterized protein</fullName>
    </submittedName>
</protein>
<dbReference type="Proteomes" id="UP000316916">
    <property type="component" value="Unassembled WGS sequence"/>
</dbReference>
<organism evidence="1 2">
    <name type="scientific">Chryseobacterium rhizoplanae</name>
    <dbReference type="NCBI Taxonomy" id="1609531"/>
    <lineage>
        <taxon>Bacteria</taxon>
        <taxon>Pseudomonadati</taxon>
        <taxon>Bacteroidota</taxon>
        <taxon>Flavobacteriia</taxon>
        <taxon>Flavobacteriales</taxon>
        <taxon>Weeksellaceae</taxon>
        <taxon>Chryseobacterium group</taxon>
        <taxon>Chryseobacterium</taxon>
    </lineage>
</organism>
<dbReference type="EMBL" id="FXTC01000002">
    <property type="protein sequence ID" value="SMO55313.1"/>
    <property type="molecule type" value="Genomic_DNA"/>
</dbReference>
<gene>
    <name evidence="1" type="ORF">SAMN06265171_102533</name>
</gene>
<reference evidence="1 2" key="1">
    <citation type="submission" date="2017-05" db="EMBL/GenBank/DDBJ databases">
        <authorList>
            <person name="Varghese N."/>
            <person name="Submissions S."/>
        </authorList>
    </citation>
    <scope>NUCLEOTIDE SEQUENCE [LARGE SCALE GENOMIC DNA]</scope>
    <source>
        <strain evidence="1 2">DSM 29371</strain>
    </source>
</reference>
<accession>A0A521C7E9</accession>
<evidence type="ECO:0000313" key="1">
    <source>
        <dbReference type="EMBL" id="SMO55313.1"/>
    </source>
</evidence>
<evidence type="ECO:0000313" key="2">
    <source>
        <dbReference type="Proteomes" id="UP000316916"/>
    </source>
</evidence>
<dbReference type="AlphaFoldDB" id="A0A521C7E9"/>
<keyword evidence="2" id="KW-1185">Reference proteome</keyword>
<proteinExistence type="predicted"/>
<sequence length="46" mass="5303">MRNPTGFPNMIPLISFTVPSKKMKPVKYNVIFEMASLKEFKIKTEA</sequence>